<sequence>MANEVQGDMCGEVLRQADCGAQGARSCGALCGYLKRGTVHCVRFFDHTRIAPGYHKFPSYSQTNPHNPNSSCDTRRRKGLMANEIQGDMCGEVLPQVDCGAGSCGALCRQLKHGTPHCVRASNGKLACYCVYPCPS</sequence>
<dbReference type="AlphaFoldDB" id="A0A8X7R9S6"/>
<protein>
    <submittedName>
        <fullName evidence="6">Uncharacterized protein</fullName>
    </submittedName>
</protein>
<organism evidence="6 7">
    <name type="scientific">Brassica carinata</name>
    <name type="common">Ethiopian mustard</name>
    <name type="synonym">Abyssinian cabbage</name>
    <dbReference type="NCBI Taxonomy" id="52824"/>
    <lineage>
        <taxon>Eukaryota</taxon>
        <taxon>Viridiplantae</taxon>
        <taxon>Streptophyta</taxon>
        <taxon>Embryophyta</taxon>
        <taxon>Tracheophyta</taxon>
        <taxon>Spermatophyta</taxon>
        <taxon>Magnoliopsida</taxon>
        <taxon>eudicotyledons</taxon>
        <taxon>Gunneridae</taxon>
        <taxon>Pentapetalae</taxon>
        <taxon>rosids</taxon>
        <taxon>malvids</taxon>
        <taxon>Brassicales</taxon>
        <taxon>Brassicaceae</taxon>
        <taxon>Brassiceae</taxon>
        <taxon>Brassica</taxon>
    </lineage>
</organism>
<evidence type="ECO:0000313" key="7">
    <source>
        <dbReference type="Proteomes" id="UP000886595"/>
    </source>
</evidence>
<keyword evidence="4" id="KW-0611">Plant defense</keyword>
<evidence type="ECO:0000256" key="5">
    <source>
        <dbReference type="ARBA" id="ARBA00023157"/>
    </source>
</evidence>
<evidence type="ECO:0000256" key="3">
    <source>
        <dbReference type="ARBA" id="ARBA00022577"/>
    </source>
</evidence>
<accession>A0A8X7R9S6</accession>
<comment type="caution">
    <text evidence="6">The sequence shown here is derived from an EMBL/GenBank/DDBJ whole genome shotgun (WGS) entry which is preliminary data.</text>
</comment>
<gene>
    <name evidence="6" type="ORF">Bca52824_054400</name>
</gene>
<evidence type="ECO:0000256" key="1">
    <source>
        <dbReference type="ARBA" id="ARBA00006722"/>
    </source>
</evidence>
<dbReference type="Proteomes" id="UP000886595">
    <property type="component" value="Unassembled WGS sequence"/>
</dbReference>
<dbReference type="GO" id="GO:0050832">
    <property type="term" value="P:defense response to fungus"/>
    <property type="evidence" value="ECO:0007669"/>
    <property type="project" value="UniProtKB-KW"/>
</dbReference>
<evidence type="ECO:0000313" key="6">
    <source>
        <dbReference type="EMBL" id="KAG2283180.1"/>
    </source>
</evidence>
<name>A0A8X7R9S6_BRACI</name>
<keyword evidence="3" id="KW-0295">Fungicide</keyword>
<dbReference type="GO" id="GO:0031640">
    <property type="term" value="P:killing of cells of another organism"/>
    <property type="evidence" value="ECO:0007669"/>
    <property type="project" value="UniProtKB-KW"/>
</dbReference>
<dbReference type="InterPro" id="IPR010851">
    <property type="entry name" value="DEFL"/>
</dbReference>
<proteinExistence type="inferred from homology"/>
<evidence type="ECO:0000256" key="4">
    <source>
        <dbReference type="ARBA" id="ARBA00022821"/>
    </source>
</evidence>
<keyword evidence="7" id="KW-1185">Reference proteome</keyword>
<keyword evidence="5" id="KW-1015">Disulfide bond</keyword>
<comment type="similarity">
    <text evidence="1">Belongs to the DEFL family.</text>
</comment>
<reference evidence="6 7" key="1">
    <citation type="submission" date="2020-02" db="EMBL/GenBank/DDBJ databases">
        <authorList>
            <person name="Ma Q."/>
            <person name="Huang Y."/>
            <person name="Song X."/>
            <person name="Pei D."/>
        </authorList>
    </citation>
    <scope>NUCLEOTIDE SEQUENCE [LARGE SCALE GENOMIC DNA]</scope>
    <source>
        <strain evidence="6">Sxm20200214</strain>
        <tissue evidence="6">Leaf</tissue>
    </source>
</reference>
<keyword evidence="2" id="KW-0929">Antimicrobial</keyword>
<dbReference type="EMBL" id="JAAMPC010000011">
    <property type="protein sequence ID" value="KAG2283180.1"/>
    <property type="molecule type" value="Genomic_DNA"/>
</dbReference>
<dbReference type="Pfam" id="PF07333">
    <property type="entry name" value="SLR1-BP"/>
    <property type="match status" value="1"/>
</dbReference>
<evidence type="ECO:0000256" key="2">
    <source>
        <dbReference type="ARBA" id="ARBA00022529"/>
    </source>
</evidence>